<dbReference type="GO" id="GO:0000287">
    <property type="term" value="F:magnesium ion binding"/>
    <property type="evidence" value="ECO:0007669"/>
    <property type="project" value="UniProtKB-UniRule"/>
</dbReference>
<evidence type="ECO:0000256" key="14">
    <source>
        <dbReference type="SAM" id="MobiDB-lite"/>
    </source>
</evidence>
<dbReference type="Gene3D" id="2.40.50.100">
    <property type="match status" value="3"/>
</dbReference>
<dbReference type="Gene3D" id="1.10.150.390">
    <property type="match status" value="1"/>
</dbReference>
<dbReference type="HAMAP" id="MF_01322">
    <property type="entry name" value="RNApol_bact_RpoC"/>
    <property type="match status" value="1"/>
</dbReference>
<dbReference type="Gene3D" id="1.10.1790.20">
    <property type="match status" value="1"/>
</dbReference>
<dbReference type="OrthoDB" id="9815296at2"/>
<comment type="cofactor">
    <cofactor evidence="12">
        <name>Zn(2+)</name>
        <dbReference type="ChEBI" id="CHEBI:29105"/>
    </cofactor>
    <text evidence="12">Binds 2 Zn(2+) ions per subunit.</text>
</comment>
<dbReference type="Pfam" id="PF00623">
    <property type="entry name" value="RNA_pol_Rpb1_2"/>
    <property type="match status" value="2"/>
</dbReference>
<feature type="binding site" evidence="12">
    <location>
        <position position="460"/>
    </location>
    <ligand>
        <name>Mg(2+)</name>
        <dbReference type="ChEBI" id="CHEBI:18420"/>
    </ligand>
</feature>
<keyword evidence="17" id="KW-1185">Reference proteome</keyword>
<evidence type="ECO:0000256" key="2">
    <source>
        <dbReference type="ARBA" id="ARBA00007616"/>
    </source>
</evidence>
<evidence type="ECO:0000313" key="17">
    <source>
        <dbReference type="Proteomes" id="UP000184226"/>
    </source>
</evidence>
<reference evidence="16 17" key="1">
    <citation type="submission" date="2016-11" db="EMBL/GenBank/DDBJ databases">
        <authorList>
            <person name="Jaros S."/>
            <person name="Januszkiewicz K."/>
            <person name="Wedrychowicz H."/>
        </authorList>
    </citation>
    <scope>NUCLEOTIDE SEQUENCE [LARGE SCALE GENOMIC DNA]</scope>
    <source>
        <strain evidence="16 17">CGMCC 1.10190</strain>
    </source>
</reference>
<dbReference type="GO" id="GO:0003899">
    <property type="term" value="F:DNA-directed RNA polymerase activity"/>
    <property type="evidence" value="ECO:0007669"/>
    <property type="project" value="UniProtKB-UniRule"/>
</dbReference>
<dbReference type="Gene3D" id="4.10.860.120">
    <property type="entry name" value="RNA polymerase II, clamp domain"/>
    <property type="match status" value="1"/>
</dbReference>
<dbReference type="InterPro" id="IPR044893">
    <property type="entry name" value="RNA_pol_Rpb1_clamp_domain"/>
</dbReference>
<dbReference type="GO" id="GO:0008270">
    <property type="term" value="F:zinc ion binding"/>
    <property type="evidence" value="ECO:0007669"/>
    <property type="project" value="UniProtKB-UniRule"/>
</dbReference>
<dbReference type="InterPro" id="IPR000722">
    <property type="entry name" value="RNA_pol_asu"/>
</dbReference>
<dbReference type="InterPro" id="IPR045867">
    <property type="entry name" value="DNA-dir_RpoC_beta_prime"/>
</dbReference>
<dbReference type="InterPro" id="IPR042102">
    <property type="entry name" value="RNA_pol_Rpb1_3_sf"/>
</dbReference>
<keyword evidence="9 12" id="KW-0460">Magnesium</keyword>
<dbReference type="InterPro" id="IPR038120">
    <property type="entry name" value="Rpb1_funnel_sf"/>
</dbReference>
<name>A0A1M6BP37_9BURK</name>
<dbReference type="InterPro" id="IPR006592">
    <property type="entry name" value="RNA_pol_N"/>
</dbReference>
<dbReference type="FunFam" id="1.10.150.390:FF:000002">
    <property type="entry name" value="DNA-directed RNA polymerase subunit beta"/>
    <property type="match status" value="1"/>
</dbReference>
<dbReference type="InterPro" id="IPR007066">
    <property type="entry name" value="RNA_pol_Rpb1_3"/>
</dbReference>
<dbReference type="SUPFAM" id="SSF64484">
    <property type="entry name" value="beta and beta-prime subunits of DNA dependent RNA-polymerase"/>
    <property type="match status" value="1"/>
</dbReference>
<dbReference type="Pfam" id="PF04983">
    <property type="entry name" value="RNA_pol_Rpb1_3"/>
    <property type="match status" value="1"/>
</dbReference>
<evidence type="ECO:0000256" key="3">
    <source>
        <dbReference type="ARBA" id="ARBA00009839"/>
    </source>
</evidence>
<evidence type="ECO:0000259" key="15">
    <source>
        <dbReference type="SMART" id="SM00663"/>
    </source>
</evidence>
<comment type="similarity">
    <text evidence="3">In the C-terminal section; belongs to the RNA polymerase beta' chain family.</text>
</comment>
<dbReference type="Pfam" id="PF04997">
    <property type="entry name" value="RNA_pol_Rpb1_1"/>
    <property type="match status" value="1"/>
</dbReference>
<accession>A0A1M6BP37</accession>
<dbReference type="CDD" id="cd02655">
    <property type="entry name" value="RNAP_beta'_C"/>
    <property type="match status" value="1"/>
</dbReference>
<dbReference type="EC" id="2.7.7.6" evidence="12"/>
<dbReference type="InterPro" id="IPR007083">
    <property type="entry name" value="RNA_pol_Rpb1_4"/>
</dbReference>
<dbReference type="InterPro" id="IPR007080">
    <property type="entry name" value="RNA_pol_Rpb1_1"/>
</dbReference>
<dbReference type="InterPro" id="IPR012754">
    <property type="entry name" value="DNA-dir_RpoC_beta_prime_bact"/>
</dbReference>
<evidence type="ECO:0000256" key="5">
    <source>
        <dbReference type="ARBA" id="ARBA00022679"/>
    </source>
</evidence>
<keyword evidence="4 12" id="KW-0240">DNA-directed RNA polymerase</keyword>
<feature type="domain" description="RNA polymerase N-terminal" evidence="15">
    <location>
        <begin position="235"/>
        <end position="514"/>
    </location>
</feature>
<feature type="region of interest" description="Disordered" evidence="14">
    <location>
        <begin position="1372"/>
        <end position="1414"/>
    </location>
</feature>
<gene>
    <name evidence="12" type="primary">rpoC</name>
    <name evidence="16" type="ORF">SAMN04488135_1287</name>
</gene>
<evidence type="ECO:0000256" key="13">
    <source>
        <dbReference type="RuleBase" id="RU004279"/>
    </source>
</evidence>
<dbReference type="InterPro" id="IPR007081">
    <property type="entry name" value="RNA_pol_Rpb1_5"/>
</dbReference>
<keyword evidence="8 12" id="KW-0862">Zinc</keyword>
<evidence type="ECO:0000256" key="12">
    <source>
        <dbReference type="HAMAP-Rule" id="MF_01322"/>
    </source>
</evidence>
<comment type="cofactor">
    <cofactor evidence="12">
        <name>Mg(2+)</name>
        <dbReference type="ChEBI" id="CHEBI:18420"/>
    </cofactor>
    <text evidence="12">Binds 1 Mg(2+) ion per subunit.</text>
</comment>
<dbReference type="Gene3D" id="1.10.274.100">
    <property type="entry name" value="RNA polymerase Rpb1, domain 3"/>
    <property type="match status" value="1"/>
</dbReference>
<dbReference type="GO" id="GO:0006351">
    <property type="term" value="P:DNA-templated transcription"/>
    <property type="evidence" value="ECO:0007669"/>
    <property type="project" value="UniProtKB-UniRule"/>
</dbReference>
<comment type="subunit">
    <text evidence="12">The RNAP catalytic core consists of 2 alpha, 1 beta, 1 beta' and 1 omega subunit. When a sigma factor is associated with the core the holoenzyme is formed, which can initiate transcription.</text>
</comment>
<evidence type="ECO:0000256" key="7">
    <source>
        <dbReference type="ARBA" id="ARBA00022723"/>
    </source>
</evidence>
<keyword evidence="10 12" id="KW-0804">Transcription</keyword>
<evidence type="ECO:0000313" key="16">
    <source>
        <dbReference type="EMBL" id="SHI50485.1"/>
    </source>
</evidence>
<sequence>MKALLDLFKQVSQDEQFDAIKIGIASPEKVRSWSYGEVRKPETINYRTFKPERDGLFCAKIFGPIKDYECLCGKYKRLKHRGVICEKCGVEVTVAKVRRERMGHIELASPVAHIWFLKSLPSRLGMVLDMTLRDIERVLYFEAWCVIEPGMTPLKRGQIMSDDDFLAKTEEYGDDFHALMGAEAVRELLRTIDIDRDVEILRAELKATSSDAKIKKISKRLKVLEGFQKSGIKPEWMVMEVLPVLPPDLRPLVPLDGGRFATSDLNDLYRRVINRNNRLKRLLELKAPDIILRNEKRMLQESVDSLLDNGRRGKAMTGANKRQLKSLADMIKGKSGRFRQNLLGKRVDYSGRSVIVVGPQLKLHQCGLPKLMALELFKPFIFNRLEMMGLATTIKAAKKLVETQEPVVWDILEEVIREHPVMLNRAPTLHRLGIQAFEPVLIEGKAIQLHPLVCAAFNADFDGDQMAVHVPLSLEAQLEARTLMLASNNILFPANGEPSIVPSQDIVLGLYYTTRERTNGKGEGLFFTDVAEVQRAYDNREVELQSRVTVRLNEYEKDEQGEWQPILRRFETTVGRALLSEILPHGLPFSVLNRPLKKKEISRLINQSFRRCGLRATVIFADKLMQSGFRLATRGGISIAMSDMLIPSVKEEILAQASKEVKEIDKQYSSGLVTSQERYNNVVDIWGKAGDKVGKAMMEQLSTEPVTNRHGEEVRQESFNSIYMMADSGARGSAAQIRQLAGMRGLMAKPDGSIIETPITANFREGLNVLQYFISTHGARKGLADTALKTANSGYLTRRLVDVTQDLVITTSDCGTTRGYLMKALVEGGEVIEPLRDRILGRVVAADIVNPETQETAVAAGTLLDEDLVEYIDSIGVDEVKVRTPLTCETRHGLCAHCYGRDLGRGSMINRGEAIGVIAAQSIGEPGTQLTMRTFHIGGAASRNAMASSVETKSSGTIGFAIGLRYVTNAKGDRVAISRSGEIIIYDDNRRERERHKIPYGATITVGDGDVVKAGQRLASWDPLTRPIVSEYAGLVRFENIDEGVTVAKQLDEVTGLSTLVVITPKTRGGKIMMRPQIKLLNEVGEEVKIAGTDHSVNITFPVGALITVRDGMQVAIGEVLARIPQESQKTRDITGGLPRVAELFEARSPKDAGMLADVTGTVSFGKDTKGKQRLVITDLDGVSHEFLIPKEKQVLVHDGQVVNKGEMIVDGPADPHDILRLQGIERLASYVVNEVQDVYRLQGVKINDKHIEVIVRQMLRRVNITNAGDTSFITGEQVERSELFNENDRMEADGKIPATYDNVLLGITKASLSTDSFISAASFQETTRVLTEAAIMGKRDDLRGLKENVIVGRLIPAGTGMAYHMARKDKEAHEAAERQAARAMANPFEDAPPAEVVETHEGSAAGEAGSDQE</sequence>
<dbReference type="EMBL" id="FQXE01000028">
    <property type="protein sequence ID" value="SHI50485.1"/>
    <property type="molecule type" value="Genomic_DNA"/>
</dbReference>
<feature type="binding site" evidence="12">
    <location>
        <position position="895"/>
    </location>
    <ligand>
        <name>Zn(2+)</name>
        <dbReference type="ChEBI" id="CHEBI:29105"/>
        <label>2</label>
    </ligand>
</feature>
<feature type="binding site" evidence="12">
    <location>
        <position position="898"/>
    </location>
    <ligand>
        <name>Zn(2+)</name>
        <dbReference type="ChEBI" id="CHEBI:29105"/>
        <label>2</label>
    </ligand>
</feature>
<dbReference type="FunFam" id="4.10.860.120:FF:000001">
    <property type="entry name" value="DNA-directed RNA polymerase subunit beta"/>
    <property type="match status" value="1"/>
</dbReference>
<proteinExistence type="inferred from homology"/>
<feature type="binding site" evidence="12">
    <location>
        <position position="72"/>
    </location>
    <ligand>
        <name>Zn(2+)</name>
        <dbReference type="ChEBI" id="CHEBI:29105"/>
        <label>1</label>
    </ligand>
</feature>
<feature type="binding site" evidence="12">
    <location>
        <position position="464"/>
    </location>
    <ligand>
        <name>Mg(2+)</name>
        <dbReference type="ChEBI" id="CHEBI:18420"/>
    </ligand>
</feature>
<feature type="compositionally biased region" description="Basic and acidic residues" evidence="14">
    <location>
        <begin position="1372"/>
        <end position="1381"/>
    </location>
</feature>
<evidence type="ECO:0000256" key="4">
    <source>
        <dbReference type="ARBA" id="ARBA00022478"/>
    </source>
</evidence>
<evidence type="ECO:0000256" key="8">
    <source>
        <dbReference type="ARBA" id="ARBA00022833"/>
    </source>
</evidence>
<dbReference type="PANTHER" id="PTHR19376:SF54">
    <property type="entry name" value="DNA-DIRECTED RNA POLYMERASE SUBUNIT BETA"/>
    <property type="match status" value="1"/>
</dbReference>
<comment type="similarity">
    <text evidence="2">In the N-terminal section; belongs to the RNA polymerase beta chain family.</text>
</comment>
<dbReference type="Gene3D" id="1.10.40.90">
    <property type="match status" value="1"/>
</dbReference>
<keyword evidence="5 12" id="KW-0808">Transferase</keyword>
<dbReference type="FunFam" id="1.10.132.30:FF:000003">
    <property type="entry name" value="DNA-directed RNA polymerase subunit beta"/>
    <property type="match status" value="1"/>
</dbReference>
<dbReference type="Pfam" id="PF05000">
    <property type="entry name" value="RNA_pol_Rpb1_4"/>
    <property type="match status" value="1"/>
</dbReference>
<keyword evidence="7 12" id="KW-0479">Metal-binding</keyword>
<feature type="binding site" evidence="12">
    <location>
        <position position="814"/>
    </location>
    <ligand>
        <name>Zn(2+)</name>
        <dbReference type="ChEBI" id="CHEBI:29105"/>
        <label>2</label>
    </ligand>
</feature>
<dbReference type="CDD" id="cd01609">
    <property type="entry name" value="RNAP_beta'_N"/>
    <property type="match status" value="1"/>
</dbReference>
<evidence type="ECO:0000256" key="6">
    <source>
        <dbReference type="ARBA" id="ARBA00022695"/>
    </source>
</evidence>
<keyword evidence="6 12" id="KW-0548">Nucleotidyltransferase</keyword>
<feature type="binding site" evidence="12">
    <location>
        <position position="88"/>
    </location>
    <ligand>
        <name>Zn(2+)</name>
        <dbReference type="ChEBI" id="CHEBI:29105"/>
        <label>1</label>
    </ligand>
</feature>
<feature type="binding site" evidence="12">
    <location>
        <position position="70"/>
    </location>
    <ligand>
        <name>Zn(2+)</name>
        <dbReference type="ChEBI" id="CHEBI:29105"/>
        <label>1</label>
    </ligand>
</feature>
<dbReference type="RefSeq" id="WP_073110204.1">
    <property type="nucleotide sequence ID" value="NZ_FQXE01000028.1"/>
</dbReference>
<dbReference type="SMART" id="SM00663">
    <property type="entry name" value="RPOLA_N"/>
    <property type="match status" value="1"/>
</dbReference>
<protein>
    <recommendedName>
        <fullName evidence="12">DNA-directed RNA polymerase subunit beta'</fullName>
        <shortName evidence="12">RNAP subunit beta'</shortName>
        <ecNumber evidence="12">2.7.7.6</ecNumber>
    </recommendedName>
    <alternativeName>
        <fullName evidence="12">RNA polymerase subunit beta'</fullName>
    </alternativeName>
    <alternativeName>
        <fullName evidence="12">Transcriptase subunit beta'</fullName>
    </alternativeName>
</protein>
<evidence type="ECO:0000256" key="9">
    <source>
        <dbReference type="ARBA" id="ARBA00022842"/>
    </source>
</evidence>
<dbReference type="Gene3D" id="2.40.40.20">
    <property type="match status" value="1"/>
</dbReference>
<feature type="binding site" evidence="12">
    <location>
        <position position="85"/>
    </location>
    <ligand>
        <name>Zn(2+)</name>
        <dbReference type="ChEBI" id="CHEBI:29105"/>
        <label>1</label>
    </ligand>
</feature>
<comment type="similarity">
    <text evidence="1 12 13">Belongs to the RNA polymerase beta' chain family.</text>
</comment>
<comment type="function">
    <text evidence="12 13">DNA-dependent RNA polymerase catalyzes the transcription of DNA into RNA using the four ribonucleoside triphosphates as substrates.</text>
</comment>
<evidence type="ECO:0000256" key="1">
    <source>
        <dbReference type="ARBA" id="ARBA00006460"/>
    </source>
</evidence>
<feature type="binding site" evidence="12">
    <location>
        <position position="462"/>
    </location>
    <ligand>
        <name>Mg(2+)</name>
        <dbReference type="ChEBI" id="CHEBI:18420"/>
    </ligand>
</feature>
<dbReference type="NCBIfam" id="TIGR02386">
    <property type="entry name" value="rpoC_TIGR"/>
    <property type="match status" value="1"/>
</dbReference>
<dbReference type="GO" id="GO:0000428">
    <property type="term" value="C:DNA-directed RNA polymerase complex"/>
    <property type="evidence" value="ECO:0007669"/>
    <property type="project" value="UniProtKB-KW"/>
</dbReference>
<feature type="binding site" evidence="12">
    <location>
        <position position="888"/>
    </location>
    <ligand>
        <name>Zn(2+)</name>
        <dbReference type="ChEBI" id="CHEBI:29105"/>
        <label>2</label>
    </ligand>
</feature>
<organism evidence="16 17">
    <name type="scientific">Pollutimonas bauzanensis</name>
    <dbReference type="NCBI Taxonomy" id="658167"/>
    <lineage>
        <taxon>Bacteria</taxon>
        <taxon>Pseudomonadati</taxon>
        <taxon>Pseudomonadota</taxon>
        <taxon>Betaproteobacteria</taxon>
        <taxon>Burkholderiales</taxon>
        <taxon>Alcaligenaceae</taxon>
        <taxon>Pollutimonas</taxon>
    </lineage>
</organism>
<evidence type="ECO:0000256" key="10">
    <source>
        <dbReference type="ARBA" id="ARBA00023163"/>
    </source>
</evidence>
<dbReference type="Gene3D" id="1.10.132.30">
    <property type="match status" value="1"/>
</dbReference>
<dbReference type="STRING" id="658167.SAMN04488135_1287"/>
<comment type="catalytic activity">
    <reaction evidence="11 12 13">
        <text>RNA(n) + a ribonucleoside 5'-triphosphate = RNA(n+1) + diphosphate</text>
        <dbReference type="Rhea" id="RHEA:21248"/>
        <dbReference type="Rhea" id="RHEA-COMP:14527"/>
        <dbReference type="Rhea" id="RHEA-COMP:17342"/>
        <dbReference type="ChEBI" id="CHEBI:33019"/>
        <dbReference type="ChEBI" id="CHEBI:61557"/>
        <dbReference type="ChEBI" id="CHEBI:140395"/>
        <dbReference type="EC" id="2.7.7.6"/>
    </reaction>
</comment>
<dbReference type="GO" id="GO:0003677">
    <property type="term" value="F:DNA binding"/>
    <property type="evidence" value="ECO:0007669"/>
    <property type="project" value="UniProtKB-UniRule"/>
</dbReference>
<dbReference type="PANTHER" id="PTHR19376">
    <property type="entry name" value="DNA-DIRECTED RNA POLYMERASE"/>
    <property type="match status" value="1"/>
</dbReference>
<evidence type="ECO:0000256" key="11">
    <source>
        <dbReference type="ARBA" id="ARBA00048552"/>
    </source>
</evidence>
<dbReference type="Pfam" id="PF04998">
    <property type="entry name" value="RNA_pol_Rpb1_5"/>
    <property type="match status" value="1"/>
</dbReference>
<dbReference type="Proteomes" id="UP000184226">
    <property type="component" value="Unassembled WGS sequence"/>
</dbReference>